<sequence length="72" mass="8190">MKFRKLAGVILERDLFWEFRVASWGNFLAETEVATLHHWGGLRGCVCLNFLHHSTDILLPGTDYRGSTTAAR</sequence>
<comment type="caution">
    <text evidence="1">The sequence shown here is derived from an EMBL/GenBank/DDBJ whole genome shotgun (WGS) entry which is preliminary data.</text>
</comment>
<keyword evidence="2" id="KW-1185">Reference proteome</keyword>
<dbReference type="EMBL" id="JAWQEG010004844">
    <property type="protein sequence ID" value="KAK3859995.1"/>
    <property type="molecule type" value="Genomic_DNA"/>
</dbReference>
<evidence type="ECO:0000313" key="1">
    <source>
        <dbReference type="EMBL" id="KAK3859995.1"/>
    </source>
</evidence>
<organism evidence="1 2">
    <name type="scientific">Petrolisthes cinctipes</name>
    <name type="common">Flat porcelain crab</name>
    <dbReference type="NCBI Taxonomy" id="88211"/>
    <lineage>
        <taxon>Eukaryota</taxon>
        <taxon>Metazoa</taxon>
        <taxon>Ecdysozoa</taxon>
        <taxon>Arthropoda</taxon>
        <taxon>Crustacea</taxon>
        <taxon>Multicrustacea</taxon>
        <taxon>Malacostraca</taxon>
        <taxon>Eumalacostraca</taxon>
        <taxon>Eucarida</taxon>
        <taxon>Decapoda</taxon>
        <taxon>Pleocyemata</taxon>
        <taxon>Anomura</taxon>
        <taxon>Galatheoidea</taxon>
        <taxon>Porcellanidae</taxon>
        <taxon>Petrolisthes</taxon>
    </lineage>
</organism>
<reference evidence="1" key="1">
    <citation type="submission" date="2023-10" db="EMBL/GenBank/DDBJ databases">
        <title>Genome assemblies of two species of porcelain crab, Petrolisthes cinctipes and Petrolisthes manimaculis (Anomura: Porcellanidae).</title>
        <authorList>
            <person name="Angst P."/>
        </authorList>
    </citation>
    <scope>NUCLEOTIDE SEQUENCE</scope>
    <source>
        <strain evidence="1">PB745_01</strain>
        <tissue evidence="1">Gill</tissue>
    </source>
</reference>
<evidence type="ECO:0000313" key="2">
    <source>
        <dbReference type="Proteomes" id="UP001286313"/>
    </source>
</evidence>
<accession>A0AAE1ER78</accession>
<proteinExistence type="predicted"/>
<gene>
    <name evidence="1" type="ORF">Pcinc_033922</name>
</gene>
<dbReference type="AlphaFoldDB" id="A0AAE1ER78"/>
<protein>
    <submittedName>
        <fullName evidence="1">Uncharacterized protein</fullName>
    </submittedName>
</protein>
<dbReference type="Proteomes" id="UP001286313">
    <property type="component" value="Unassembled WGS sequence"/>
</dbReference>
<name>A0AAE1ER78_PETCI</name>